<proteinExistence type="predicted"/>
<feature type="transmembrane region" description="Helical" evidence="5">
    <location>
        <begin position="392"/>
        <end position="412"/>
    </location>
</feature>
<dbReference type="InterPro" id="IPR011701">
    <property type="entry name" value="MFS"/>
</dbReference>
<dbReference type="InterPro" id="IPR001958">
    <property type="entry name" value="Tet-R_TetA/multi-R_MdtG-like"/>
</dbReference>
<feature type="domain" description="Major facilitator superfamily (MFS) profile" evidence="6">
    <location>
        <begin position="1"/>
        <end position="418"/>
    </location>
</feature>
<keyword evidence="3 5" id="KW-1133">Transmembrane helix</keyword>
<reference evidence="7 8" key="1">
    <citation type="submission" date="2019-02" db="EMBL/GenBank/DDBJ databases">
        <title>Deep-cultivation of Planctomycetes and their phenomic and genomic characterization uncovers novel biology.</title>
        <authorList>
            <person name="Wiegand S."/>
            <person name="Jogler M."/>
            <person name="Boedeker C."/>
            <person name="Pinto D."/>
            <person name="Vollmers J."/>
            <person name="Rivas-Marin E."/>
            <person name="Kohn T."/>
            <person name="Peeters S.H."/>
            <person name="Heuer A."/>
            <person name="Rast P."/>
            <person name="Oberbeckmann S."/>
            <person name="Bunk B."/>
            <person name="Jeske O."/>
            <person name="Meyerdierks A."/>
            <person name="Storesund J.E."/>
            <person name="Kallscheuer N."/>
            <person name="Luecker S."/>
            <person name="Lage O.M."/>
            <person name="Pohl T."/>
            <person name="Merkel B.J."/>
            <person name="Hornburger P."/>
            <person name="Mueller R.-W."/>
            <person name="Bruemmer F."/>
            <person name="Labrenz M."/>
            <person name="Spormann A.M."/>
            <person name="Op den Camp H."/>
            <person name="Overmann J."/>
            <person name="Amann R."/>
            <person name="Jetten M.S.M."/>
            <person name="Mascher T."/>
            <person name="Medema M.H."/>
            <person name="Devos D.P."/>
            <person name="Kaster A.-K."/>
            <person name="Ovreas L."/>
            <person name="Rohde M."/>
            <person name="Galperin M.Y."/>
            <person name="Jogler C."/>
        </authorList>
    </citation>
    <scope>NUCLEOTIDE SEQUENCE [LARGE SCALE GENOMIC DNA]</scope>
    <source>
        <strain evidence="7 8">Poly24</strain>
    </source>
</reference>
<dbReference type="GO" id="GO:0016020">
    <property type="term" value="C:membrane"/>
    <property type="evidence" value="ECO:0007669"/>
    <property type="project" value="UniProtKB-SubCell"/>
</dbReference>
<dbReference type="PRINTS" id="PR01035">
    <property type="entry name" value="TCRTETA"/>
</dbReference>
<organism evidence="7 8">
    <name type="scientific">Rosistilla carotiformis</name>
    <dbReference type="NCBI Taxonomy" id="2528017"/>
    <lineage>
        <taxon>Bacteria</taxon>
        <taxon>Pseudomonadati</taxon>
        <taxon>Planctomycetota</taxon>
        <taxon>Planctomycetia</taxon>
        <taxon>Pirellulales</taxon>
        <taxon>Pirellulaceae</taxon>
        <taxon>Rosistilla</taxon>
    </lineage>
</organism>
<dbReference type="AlphaFoldDB" id="A0A518JV01"/>
<feature type="transmembrane region" description="Helical" evidence="5">
    <location>
        <begin position="91"/>
        <end position="109"/>
    </location>
</feature>
<evidence type="ECO:0000256" key="5">
    <source>
        <dbReference type="SAM" id="Phobius"/>
    </source>
</evidence>
<feature type="transmembrane region" description="Helical" evidence="5">
    <location>
        <begin position="27"/>
        <end position="47"/>
    </location>
</feature>
<feature type="transmembrane region" description="Helical" evidence="5">
    <location>
        <begin position="150"/>
        <end position="169"/>
    </location>
</feature>
<evidence type="ECO:0000256" key="1">
    <source>
        <dbReference type="ARBA" id="ARBA00004141"/>
    </source>
</evidence>
<feature type="transmembrane region" description="Helical" evidence="5">
    <location>
        <begin position="328"/>
        <end position="353"/>
    </location>
</feature>
<feature type="transmembrane region" description="Helical" evidence="5">
    <location>
        <begin position="59"/>
        <end position="79"/>
    </location>
</feature>
<protein>
    <submittedName>
        <fullName evidence="7">Putative transporter</fullName>
    </submittedName>
</protein>
<feature type="transmembrane region" description="Helical" evidence="5">
    <location>
        <begin position="238"/>
        <end position="261"/>
    </location>
</feature>
<accession>A0A518JV01</accession>
<evidence type="ECO:0000313" key="8">
    <source>
        <dbReference type="Proteomes" id="UP000315082"/>
    </source>
</evidence>
<dbReference type="Gene3D" id="1.20.1250.20">
    <property type="entry name" value="MFS general substrate transporter like domains"/>
    <property type="match status" value="1"/>
</dbReference>
<evidence type="ECO:0000256" key="2">
    <source>
        <dbReference type="ARBA" id="ARBA00022692"/>
    </source>
</evidence>
<feature type="transmembrane region" description="Helical" evidence="5">
    <location>
        <begin position="115"/>
        <end position="138"/>
    </location>
</feature>
<sequence length="425" mass="45777">MDRRSADVAKTVTEATEKPPRLYDRNFMFALASQMCFVIANTLMAHYSRWIEFLGGDLGQVGMIMGASATLGLFLRPWIAQWINRLGSRTMWLYGYLLFSFSAVANLCLDDLSPMIYAIRACTLLAAAIVFASGLTYISQTAPEHRRTEAIGVLGAGGFVGMLIGPLLGDLILGNGAETVLVARQRPDFVWLFLVAGGISLLPALFLLMMRTPASNGTWRSVKLSDFVATTLQYWPGAILLVDFVFGVCMTAPFIFVASFVDNAPLAIGKVSVIGIFFLCYAGWGVTVRLWLGDLPDRIGPHKILIVGMASMAIGMFSYSLVSSSNAWLIVVPALLTGTGHGMMFHTMTSLTIQPFPNEVRGTGAALAMMMLDLGTLVGAPVLGYVGDRLGFAALFATVGAICVLGLGVYIWRGDTSTRMASLSN</sequence>
<name>A0A518JV01_9BACT</name>
<dbReference type="SUPFAM" id="SSF103473">
    <property type="entry name" value="MFS general substrate transporter"/>
    <property type="match status" value="1"/>
</dbReference>
<keyword evidence="8" id="KW-1185">Reference proteome</keyword>
<dbReference type="InterPro" id="IPR020846">
    <property type="entry name" value="MFS_dom"/>
</dbReference>
<dbReference type="PANTHER" id="PTHR23531">
    <property type="entry name" value="QUINOLENE RESISTANCE PROTEIN NORA"/>
    <property type="match status" value="1"/>
</dbReference>
<feature type="transmembrane region" description="Helical" evidence="5">
    <location>
        <begin position="189"/>
        <end position="210"/>
    </location>
</feature>
<dbReference type="InterPro" id="IPR036259">
    <property type="entry name" value="MFS_trans_sf"/>
</dbReference>
<keyword evidence="4 5" id="KW-0472">Membrane</keyword>
<feature type="transmembrane region" description="Helical" evidence="5">
    <location>
        <begin position="365"/>
        <end position="386"/>
    </location>
</feature>
<feature type="transmembrane region" description="Helical" evidence="5">
    <location>
        <begin position="267"/>
        <end position="292"/>
    </location>
</feature>
<dbReference type="InterPro" id="IPR052714">
    <property type="entry name" value="MFS_Exporter"/>
</dbReference>
<feature type="transmembrane region" description="Helical" evidence="5">
    <location>
        <begin position="304"/>
        <end position="322"/>
    </location>
</feature>
<evidence type="ECO:0000313" key="7">
    <source>
        <dbReference type="EMBL" id="QDV69348.1"/>
    </source>
</evidence>
<dbReference type="PROSITE" id="PS50850">
    <property type="entry name" value="MFS"/>
    <property type="match status" value="1"/>
</dbReference>
<dbReference type="PANTHER" id="PTHR23531:SF1">
    <property type="entry name" value="QUINOLENE RESISTANCE PROTEIN NORA"/>
    <property type="match status" value="1"/>
</dbReference>
<dbReference type="RefSeq" id="WP_145096696.1">
    <property type="nucleotide sequence ID" value="NZ_CP036348.1"/>
</dbReference>
<dbReference type="EMBL" id="CP036348">
    <property type="protein sequence ID" value="QDV69348.1"/>
    <property type="molecule type" value="Genomic_DNA"/>
</dbReference>
<comment type="subcellular location">
    <subcellularLocation>
        <location evidence="1">Membrane</location>
        <topology evidence="1">Multi-pass membrane protein</topology>
    </subcellularLocation>
</comment>
<dbReference type="KEGG" id="rcf:Poly24_30630"/>
<dbReference type="Pfam" id="PF07690">
    <property type="entry name" value="MFS_1"/>
    <property type="match status" value="1"/>
</dbReference>
<gene>
    <name evidence="7" type="ORF">Poly24_30630</name>
</gene>
<evidence type="ECO:0000256" key="3">
    <source>
        <dbReference type="ARBA" id="ARBA00022989"/>
    </source>
</evidence>
<dbReference type="GO" id="GO:0022857">
    <property type="term" value="F:transmembrane transporter activity"/>
    <property type="evidence" value="ECO:0007669"/>
    <property type="project" value="InterPro"/>
</dbReference>
<dbReference type="OrthoDB" id="211449at2"/>
<keyword evidence="2 5" id="KW-0812">Transmembrane</keyword>
<evidence type="ECO:0000259" key="6">
    <source>
        <dbReference type="PROSITE" id="PS50850"/>
    </source>
</evidence>
<dbReference type="Proteomes" id="UP000315082">
    <property type="component" value="Chromosome"/>
</dbReference>
<evidence type="ECO:0000256" key="4">
    <source>
        <dbReference type="ARBA" id="ARBA00023136"/>
    </source>
</evidence>